<protein>
    <submittedName>
        <fullName evidence="1">Uncharacterized protein</fullName>
    </submittedName>
</protein>
<organism evidence="1">
    <name type="scientific">Rhizophora mucronata</name>
    <name type="common">Asiatic mangrove</name>
    <dbReference type="NCBI Taxonomy" id="61149"/>
    <lineage>
        <taxon>Eukaryota</taxon>
        <taxon>Viridiplantae</taxon>
        <taxon>Streptophyta</taxon>
        <taxon>Embryophyta</taxon>
        <taxon>Tracheophyta</taxon>
        <taxon>Spermatophyta</taxon>
        <taxon>Magnoliopsida</taxon>
        <taxon>eudicotyledons</taxon>
        <taxon>Gunneridae</taxon>
        <taxon>Pentapetalae</taxon>
        <taxon>rosids</taxon>
        <taxon>fabids</taxon>
        <taxon>Malpighiales</taxon>
        <taxon>Rhizophoraceae</taxon>
        <taxon>Rhizophora</taxon>
    </lineage>
</organism>
<name>A0A2P2NMF5_RHIMU</name>
<evidence type="ECO:0000313" key="1">
    <source>
        <dbReference type="EMBL" id="MBX43698.1"/>
    </source>
</evidence>
<accession>A0A2P2NMF5</accession>
<sequence length="49" mass="5711">MRVATTIHSHFQPRQWLPLRRQLLPCYCLALQPLSQDSVPLPLRLISTD</sequence>
<proteinExistence type="predicted"/>
<dbReference type="EMBL" id="GGEC01063214">
    <property type="protein sequence ID" value="MBX43698.1"/>
    <property type="molecule type" value="Transcribed_RNA"/>
</dbReference>
<dbReference type="AlphaFoldDB" id="A0A2P2NMF5"/>
<reference evidence="1" key="1">
    <citation type="submission" date="2018-02" db="EMBL/GenBank/DDBJ databases">
        <title>Rhizophora mucronata_Transcriptome.</title>
        <authorList>
            <person name="Meera S.P."/>
            <person name="Sreeshan A."/>
            <person name="Augustine A."/>
        </authorList>
    </citation>
    <scope>NUCLEOTIDE SEQUENCE</scope>
    <source>
        <tissue evidence="1">Leaf</tissue>
    </source>
</reference>